<dbReference type="Proteomes" id="UP000045706">
    <property type="component" value="Unassembled WGS sequence"/>
</dbReference>
<feature type="region of interest" description="Disordered" evidence="6">
    <location>
        <begin position="869"/>
        <end position="930"/>
    </location>
</feature>
<evidence type="ECO:0000313" key="7">
    <source>
        <dbReference type="EMBL" id="CRK43052.1"/>
    </source>
</evidence>
<accession>A0A0G4N993</accession>
<feature type="compositionally biased region" description="Basic and acidic residues" evidence="6">
    <location>
        <begin position="117"/>
        <end position="126"/>
    </location>
</feature>
<evidence type="ECO:0000256" key="2">
    <source>
        <dbReference type="ARBA" id="ARBA00004421"/>
    </source>
</evidence>
<gene>
    <name evidence="7" type="ORF">BN1723_005507</name>
</gene>
<feature type="region of interest" description="Disordered" evidence="6">
    <location>
        <begin position="696"/>
        <end position="751"/>
    </location>
</feature>
<evidence type="ECO:0000256" key="5">
    <source>
        <dbReference type="ARBA" id="ARBA00023136"/>
    </source>
</evidence>
<comment type="function">
    <text evidence="1">Required for peroxisome inheritance.</text>
</comment>
<keyword evidence="5" id="KW-0472">Membrane</keyword>
<dbReference type="InterPro" id="IPR024758">
    <property type="entry name" value="Inp1"/>
</dbReference>
<feature type="region of interest" description="Disordered" evidence="6">
    <location>
        <begin position="1030"/>
        <end position="1065"/>
    </location>
</feature>
<feature type="region of interest" description="Disordered" evidence="6">
    <location>
        <begin position="592"/>
        <end position="632"/>
    </location>
</feature>
<feature type="region of interest" description="Disordered" evidence="6">
    <location>
        <begin position="393"/>
        <end position="538"/>
    </location>
</feature>
<feature type="compositionally biased region" description="Low complexity" evidence="6">
    <location>
        <begin position="781"/>
        <end position="793"/>
    </location>
</feature>
<dbReference type="EMBL" id="CVQI01033051">
    <property type="protein sequence ID" value="CRK43052.1"/>
    <property type="molecule type" value="Genomic_DNA"/>
</dbReference>
<evidence type="ECO:0000256" key="4">
    <source>
        <dbReference type="ARBA" id="ARBA00021397"/>
    </source>
</evidence>
<feature type="compositionally biased region" description="Polar residues" evidence="6">
    <location>
        <begin position="1"/>
        <end position="11"/>
    </location>
</feature>
<feature type="region of interest" description="Disordered" evidence="6">
    <location>
        <begin position="763"/>
        <end position="842"/>
    </location>
</feature>
<reference evidence="8" key="1">
    <citation type="submission" date="2015-05" db="EMBL/GenBank/DDBJ databases">
        <authorList>
            <person name="Fogelqvist Johan"/>
        </authorList>
    </citation>
    <scope>NUCLEOTIDE SEQUENCE [LARGE SCALE GENOMIC DNA]</scope>
</reference>
<feature type="compositionally biased region" description="Basic and acidic residues" evidence="6">
    <location>
        <begin position="897"/>
        <end position="907"/>
    </location>
</feature>
<evidence type="ECO:0000256" key="3">
    <source>
        <dbReference type="ARBA" id="ARBA00010707"/>
    </source>
</evidence>
<feature type="compositionally biased region" description="Polar residues" evidence="6">
    <location>
        <begin position="505"/>
        <end position="526"/>
    </location>
</feature>
<comment type="similarity">
    <text evidence="3">Belongs to the INP1 family.</text>
</comment>
<proteinExistence type="inferred from homology"/>
<evidence type="ECO:0000313" key="8">
    <source>
        <dbReference type="Proteomes" id="UP000045706"/>
    </source>
</evidence>
<feature type="compositionally biased region" description="Basic residues" evidence="6">
    <location>
        <begin position="913"/>
        <end position="923"/>
    </location>
</feature>
<feature type="compositionally biased region" description="Basic and acidic residues" evidence="6">
    <location>
        <begin position="1050"/>
        <end position="1065"/>
    </location>
</feature>
<feature type="compositionally biased region" description="Low complexity" evidence="6">
    <location>
        <begin position="447"/>
        <end position="485"/>
    </location>
</feature>
<feature type="compositionally biased region" description="Polar residues" evidence="6">
    <location>
        <begin position="727"/>
        <end position="743"/>
    </location>
</feature>
<feature type="region of interest" description="Disordered" evidence="6">
    <location>
        <begin position="106"/>
        <end position="126"/>
    </location>
</feature>
<dbReference type="GO" id="GO:0005780">
    <property type="term" value="C:extrinsic component of intraperoxisomal membrane"/>
    <property type="evidence" value="ECO:0007669"/>
    <property type="project" value="InterPro"/>
</dbReference>
<dbReference type="AlphaFoldDB" id="A0A0G4N993"/>
<evidence type="ECO:0000256" key="1">
    <source>
        <dbReference type="ARBA" id="ARBA00003594"/>
    </source>
</evidence>
<dbReference type="Pfam" id="PF12634">
    <property type="entry name" value="Inp1"/>
    <property type="match status" value="1"/>
</dbReference>
<name>A0A0G4N993_VERLO</name>
<feature type="region of interest" description="Disordered" evidence="6">
    <location>
        <begin position="657"/>
        <end position="684"/>
    </location>
</feature>
<protein>
    <recommendedName>
        <fullName evidence="4">Inheritance of peroxisomes protein 1</fullName>
    </recommendedName>
</protein>
<evidence type="ECO:0000256" key="6">
    <source>
        <dbReference type="SAM" id="MobiDB-lite"/>
    </source>
</evidence>
<feature type="compositionally biased region" description="Basic and acidic residues" evidence="6">
    <location>
        <begin position="527"/>
        <end position="538"/>
    </location>
</feature>
<feature type="region of interest" description="Disordered" evidence="6">
    <location>
        <begin position="1"/>
        <end position="39"/>
    </location>
</feature>
<organism evidence="7 8">
    <name type="scientific">Verticillium longisporum</name>
    <name type="common">Verticillium dahliae var. longisporum</name>
    <dbReference type="NCBI Taxonomy" id="100787"/>
    <lineage>
        <taxon>Eukaryota</taxon>
        <taxon>Fungi</taxon>
        <taxon>Dikarya</taxon>
        <taxon>Ascomycota</taxon>
        <taxon>Pezizomycotina</taxon>
        <taxon>Sordariomycetes</taxon>
        <taxon>Hypocreomycetidae</taxon>
        <taxon>Glomerellales</taxon>
        <taxon>Plectosphaerellaceae</taxon>
        <taxon>Verticillium</taxon>
    </lineage>
</organism>
<comment type="subcellular location">
    <subcellularLocation>
        <location evidence="2">Peroxisome membrane</location>
        <topology evidence="2">Peripheral membrane protein</topology>
    </subcellularLocation>
</comment>
<feature type="compositionally biased region" description="Polar residues" evidence="6">
    <location>
        <begin position="873"/>
        <end position="883"/>
    </location>
</feature>
<feature type="compositionally biased region" description="Polar residues" evidence="6">
    <location>
        <begin position="432"/>
        <end position="446"/>
    </location>
</feature>
<feature type="region of interest" description="Disordered" evidence="6">
    <location>
        <begin position="241"/>
        <end position="263"/>
    </location>
</feature>
<dbReference type="GO" id="GO:0045033">
    <property type="term" value="P:peroxisome inheritance"/>
    <property type="evidence" value="ECO:0007669"/>
    <property type="project" value="InterPro"/>
</dbReference>
<sequence length="1065" mass="116489">MLRKSAQQGDTSIPGRQRPAPVFTRSANPPSRVQAPSCPRVRLPAPNLLLPVPLPHWKSSNFTISINLSWRHWTFPVSVPVSETRPLEKEWQLIASATARWSLNSSDSPLERHRRNTERWDEQDKRGETANYDCARKCHFCLSHDTADLPCLQAHDRHDQVHDSILTTASVRPSLGESLPWMTDIVMDPSRSTFPAPRRVMTAPQGSVCSPSSSSQSAPGLVETLYNHPNVKIIAFTASGRNRARSPGRAPPDEEPGSLASSSQLERTIAVGPFRIYRAPGSVAFLNCGSALQPILPKSQCWCIDEVSNKFVLQIRRPQYWRIEVPVSDPEEKELAHALRGVFDQILQFEKTACPFKRSFTIALPEKPKTPIKKRPWTPVRRSITPTAMTIVEATTTPPARTTRRKSESPAARQLKASMKAAFTADEDSTSRSEVVSDTVVQRTNVQAPETQAPETQTPETQTPETQAPETQAPETQTPETQTPEVQVPDARGVPPVSSVPEDGMSTQTEDITQDAKQPNDASGRNTADETENREKDVIPVTDEISVVEQPESDHNTLEILPGTPACEPDVVILATTNDVNDGARVRPEATEAELNQEIPPETGVPPAPMQAQPLSEVRDISTPQSNNPPTLLPVQEAEEICEELPPLTAIRREETFSVPPELSTPETAVELTPRQTNTTARPDIHDFLRAYEQKAAAEAPKNADVEPSVVEEDVELPTAADDDIKSTASGESGTETVGTEPTSAEVLEGSGVVGARRKKLRGFRAGRSLAVPPQLTLITSPPSKSAASKQSPTRLPEDAKGQISPAGSSDSFHSVQSWQSPLSSPGSQPKTPSTFPYPHDNILMPMRMSQYRDISDLTVTPDTKRTWDAASFGTNESSQESAATAPDMTSEMAEQAGKDSSADSEAKSTAVARRRPSIRHRATASSISVSRALSPLPPAANLFSPTATSMRRLPTRSRLDIVRRVPMAIVAKTCEILLSPPSHLMNLMLRVAARIAAGEWRGMMFGYGESGETIPVQWDYSDGELSDWGDDDDFYMSQTEGSRAPSVADQREARDRTARGWEVD</sequence>
<feature type="compositionally biased region" description="Polar residues" evidence="6">
    <location>
        <begin position="806"/>
        <end position="835"/>
    </location>
</feature>